<evidence type="ECO:0000313" key="5">
    <source>
        <dbReference type="EMBL" id="PWN00989.1"/>
    </source>
</evidence>
<feature type="region of interest" description="Disordered" evidence="2">
    <location>
        <begin position="24"/>
        <end position="56"/>
    </location>
</feature>
<dbReference type="SUPFAM" id="SSF56300">
    <property type="entry name" value="Metallo-dependent phosphatases"/>
    <property type="match status" value="1"/>
</dbReference>
<dbReference type="PANTHER" id="PTHR33393">
    <property type="entry name" value="POLYGLUTAMINE SYNTHESIS ACCESSORY PROTEIN RV0574C-RELATED"/>
    <property type="match status" value="1"/>
</dbReference>
<sequence length="399" mass="43530">MSPTNRRLPLLLAAVLVAAGCSHEQDTPARAPDPAPPVVTTPTTAPPDPPPAPAPEKATAHLLLLGDTFWGRFVEEEARASGLGAAHPFSRLDELHRDRYDAWIANLECPVVPGLDVPAAEQDRLLSFNCEPDFLDEAAAWFTAFSLANNHTDNQGRDGLERTREVLAEHGIQHFGDADPRQLDHVCNVVAVPVRVALDDGSRTRGRLPLALCGFDGVFRVPSEKAVARLEAYAELLPTIAMPHNGLEYTSTPDSIKVAFARSLVDHGADLVVGSHPHWIQPAEVYRGRLIAYSLGNFMFDQQYDAEVTRSAALEVGLATEDRNLARWLQLGVLCERRHGDCLDEIRQADLPRPALDYSYDVVGTTNAGGPTRAATSAQTRAIKDRLDWAEVDAQLDGR</sequence>
<organism evidence="5 6">
    <name type="scientific">Nocardioides silvaticus</name>
    <dbReference type="NCBI Taxonomy" id="2201891"/>
    <lineage>
        <taxon>Bacteria</taxon>
        <taxon>Bacillati</taxon>
        <taxon>Actinomycetota</taxon>
        <taxon>Actinomycetes</taxon>
        <taxon>Propionibacteriales</taxon>
        <taxon>Nocardioidaceae</taxon>
        <taxon>Nocardioides</taxon>
    </lineage>
</organism>
<dbReference type="InterPro" id="IPR052169">
    <property type="entry name" value="CW_Biosynth-Accessory"/>
</dbReference>
<dbReference type="SMART" id="SM00854">
    <property type="entry name" value="PGA_cap"/>
    <property type="match status" value="1"/>
</dbReference>
<dbReference type="RefSeq" id="WP_109697278.1">
    <property type="nucleotide sequence ID" value="NZ_QGDD01000012.1"/>
</dbReference>
<reference evidence="5 6" key="1">
    <citation type="submission" date="2018-05" db="EMBL/GenBank/DDBJ databases">
        <title>Nocardioides silvaticus genome.</title>
        <authorList>
            <person name="Li C."/>
            <person name="Wang G."/>
        </authorList>
    </citation>
    <scope>NUCLEOTIDE SEQUENCE [LARGE SCALE GENOMIC DNA]</scope>
    <source>
        <strain evidence="5 6">CCTCC AB 2018079</strain>
    </source>
</reference>
<comment type="similarity">
    <text evidence="1">Belongs to the CapA family.</text>
</comment>
<evidence type="ECO:0000259" key="4">
    <source>
        <dbReference type="SMART" id="SM00854"/>
    </source>
</evidence>
<dbReference type="OrthoDB" id="9810718at2"/>
<keyword evidence="3" id="KW-0732">Signal</keyword>
<feature type="signal peptide" evidence="3">
    <location>
        <begin position="1"/>
        <end position="24"/>
    </location>
</feature>
<name>A0A316TD80_9ACTN</name>
<evidence type="ECO:0000256" key="3">
    <source>
        <dbReference type="SAM" id="SignalP"/>
    </source>
</evidence>
<evidence type="ECO:0000256" key="2">
    <source>
        <dbReference type="SAM" id="MobiDB-lite"/>
    </source>
</evidence>
<dbReference type="AlphaFoldDB" id="A0A316TD80"/>
<comment type="caution">
    <text evidence="5">The sequence shown here is derived from an EMBL/GenBank/DDBJ whole genome shotgun (WGS) entry which is preliminary data.</text>
</comment>
<feature type="domain" description="Capsule synthesis protein CapA" evidence="4">
    <location>
        <begin position="61"/>
        <end position="302"/>
    </location>
</feature>
<proteinExistence type="inferred from homology"/>
<evidence type="ECO:0000256" key="1">
    <source>
        <dbReference type="ARBA" id="ARBA00005662"/>
    </source>
</evidence>
<dbReference type="PANTHER" id="PTHR33393:SF11">
    <property type="entry name" value="POLYGLUTAMINE SYNTHESIS ACCESSORY PROTEIN RV0574C-RELATED"/>
    <property type="match status" value="1"/>
</dbReference>
<dbReference type="InterPro" id="IPR029052">
    <property type="entry name" value="Metallo-depent_PP-like"/>
</dbReference>
<dbReference type="InterPro" id="IPR019079">
    <property type="entry name" value="Capsule_synth_CapA"/>
</dbReference>
<dbReference type="Pfam" id="PF09587">
    <property type="entry name" value="PGA_cap"/>
    <property type="match status" value="1"/>
</dbReference>
<accession>A0A316TD80</accession>
<protein>
    <recommendedName>
        <fullName evidence="4">Capsule synthesis protein CapA domain-containing protein</fullName>
    </recommendedName>
</protein>
<feature type="compositionally biased region" description="Pro residues" evidence="2">
    <location>
        <begin position="31"/>
        <end position="54"/>
    </location>
</feature>
<dbReference type="EMBL" id="QGDD01000012">
    <property type="protein sequence ID" value="PWN00989.1"/>
    <property type="molecule type" value="Genomic_DNA"/>
</dbReference>
<gene>
    <name evidence="5" type="ORF">DJ010_20425</name>
</gene>
<dbReference type="Proteomes" id="UP000245507">
    <property type="component" value="Unassembled WGS sequence"/>
</dbReference>
<keyword evidence="6" id="KW-1185">Reference proteome</keyword>
<feature type="chain" id="PRO_5039011465" description="Capsule synthesis protein CapA domain-containing protein" evidence="3">
    <location>
        <begin position="25"/>
        <end position="399"/>
    </location>
</feature>
<dbReference type="PROSITE" id="PS51257">
    <property type="entry name" value="PROKAR_LIPOPROTEIN"/>
    <property type="match status" value="1"/>
</dbReference>
<evidence type="ECO:0000313" key="6">
    <source>
        <dbReference type="Proteomes" id="UP000245507"/>
    </source>
</evidence>